<evidence type="ECO:0000256" key="5">
    <source>
        <dbReference type="ARBA" id="ARBA00023136"/>
    </source>
</evidence>
<gene>
    <name evidence="7" type="ORF">ACFP56_00240</name>
</gene>
<dbReference type="Pfam" id="PF09678">
    <property type="entry name" value="Caa3_CtaG"/>
    <property type="match status" value="1"/>
</dbReference>
<evidence type="ECO:0000256" key="3">
    <source>
        <dbReference type="ARBA" id="ARBA00022692"/>
    </source>
</evidence>
<feature type="transmembrane region" description="Helical" evidence="6">
    <location>
        <begin position="193"/>
        <end position="215"/>
    </location>
</feature>
<evidence type="ECO:0000256" key="4">
    <source>
        <dbReference type="ARBA" id="ARBA00022989"/>
    </source>
</evidence>
<dbReference type="Proteomes" id="UP001596233">
    <property type="component" value="Unassembled WGS sequence"/>
</dbReference>
<dbReference type="InterPro" id="IPR019108">
    <property type="entry name" value="Caa3_assmbl_CtaG-rel"/>
</dbReference>
<accession>A0ABW1UX52</accession>
<feature type="transmembrane region" description="Helical" evidence="6">
    <location>
        <begin position="20"/>
        <end position="41"/>
    </location>
</feature>
<sequence length="269" mass="30191">MDTTVVEGTHHHPTIDSMPQLLFLLPCVLAMILYIAAVIASNKRYKPWPRYRIICWTLGVFFAASSVTGPLAARAHLDFTSHMLGHLFLGMLAPLLFALSAPITLLMRTLNTRLARTLSKLLRSSPIRVLSNPVTAALLNVGGLWVLYTTDLYRLMHEYVLLYVLVHVHLFLAGYLFTVSMIYFDPAPHRTSFLYRSIVFIAALAGHGVLSKFIYAHPPSGVPDHQAELGGMLMYYGGDIIEAAIVFLLCLQWFKATRPKIKPIYRSIH</sequence>
<organism evidence="7 8">
    <name type="scientific">Paenibacillus septentrionalis</name>
    <dbReference type="NCBI Taxonomy" id="429342"/>
    <lineage>
        <taxon>Bacteria</taxon>
        <taxon>Bacillati</taxon>
        <taxon>Bacillota</taxon>
        <taxon>Bacilli</taxon>
        <taxon>Bacillales</taxon>
        <taxon>Paenibacillaceae</taxon>
        <taxon>Paenibacillus</taxon>
    </lineage>
</organism>
<feature type="transmembrane region" description="Helical" evidence="6">
    <location>
        <begin position="85"/>
        <end position="106"/>
    </location>
</feature>
<evidence type="ECO:0000313" key="8">
    <source>
        <dbReference type="Proteomes" id="UP001596233"/>
    </source>
</evidence>
<dbReference type="RefSeq" id="WP_379229825.1">
    <property type="nucleotide sequence ID" value="NZ_JBHSTE010000001.1"/>
</dbReference>
<feature type="transmembrane region" description="Helical" evidence="6">
    <location>
        <begin position="160"/>
        <end position="184"/>
    </location>
</feature>
<keyword evidence="5 6" id="KW-0472">Membrane</keyword>
<comment type="subcellular location">
    <subcellularLocation>
        <location evidence="1">Cell membrane</location>
        <topology evidence="1">Multi-pass membrane protein</topology>
    </subcellularLocation>
</comment>
<evidence type="ECO:0000256" key="1">
    <source>
        <dbReference type="ARBA" id="ARBA00004651"/>
    </source>
</evidence>
<reference evidence="8" key="1">
    <citation type="journal article" date="2019" name="Int. J. Syst. Evol. Microbiol.">
        <title>The Global Catalogue of Microorganisms (GCM) 10K type strain sequencing project: providing services to taxonomists for standard genome sequencing and annotation.</title>
        <authorList>
            <consortium name="The Broad Institute Genomics Platform"/>
            <consortium name="The Broad Institute Genome Sequencing Center for Infectious Disease"/>
            <person name="Wu L."/>
            <person name="Ma J."/>
        </authorList>
    </citation>
    <scope>NUCLEOTIDE SEQUENCE [LARGE SCALE GENOMIC DNA]</scope>
    <source>
        <strain evidence="8">PCU 280</strain>
    </source>
</reference>
<feature type="transmembrane region" description="Helical" evidence="6">
    <location>
        <begin position="53"/>
        <end position="73"/>
    </location>
</feature>
<evidence type="ECO:0000313" key="7">
    <source>
        <dbReference type="EMBL" id="MFC6331032.1"/>
    </source>
</evidence>
<keyword evidence="8" id="KW-1185">Reference proteome</keyword>
<protein>
    <submittedName>
        <fullName evidence="7">Cytochrome c oxidase assembly protein</fullName>
    </submittedName>
</protein>
<keyword evidence="4 6" id="KW-1133">Transmembrane helix</keyword>
<feature type="transmembrane region" description="Helical" evidence="6">
    <location>
        <begin position="235"/>
        <end position="254"/>
    </location>
</feature>
<keyword evidence="2" id="KW-1003">Cell membrane</keyword>
<keyword evidence="3 6" id="KW-0812">Transmembrane</keyword>
<name>A0ABW1UX52_9BACL</name>
<evidence type="ECO:0000256" key="2">
    <source>
        <dbReference type="ARBA" id="ARBA00022475"/>
    </source>
</evidence>
<dbReference type="EMBL" id="JBHSTE010000001">
    <property type="protein sequence ID" value="MFC6331032.1"/>
    <property type="molecule type" value="Genomic_DNA"/>
</dbReference>
<feature type="transmembrane region" description="Helical" evidence="6">
    <location>
        <begin position="127"/>
        <end position="148"/>
    </location>
</feature>
<comment type="caution">
    <text evidence="7">The sequence shown here is derived from an EMBL/GenBank/DDBJ whole genome shotgun (WGS) entry which is preliminary data.</text>
</comment>
<evidence type="ECO:0000256" key="6">
    <source>
        <dbReference type="SAM" id="Phobius"/>
    </source>
</evidence>
<proteinExistence type="predicted"/>